<name>A0A423W3C1_9PEZI</name>
<accession>A0A423W3C1</accession>
<organism evidence="2 3">
    <name type="scientific">Cytospora leucostoma</name>
    <dbReference type="NCBI Taxonomy" id="1230097"/>
    <lineage>
        <taxon>Eukaryota</taxon>
        <taxon>Fungi</taxon>
        <taxon>Dikarya</taxon>
        <taxon>Ascomycota</taxon>
        <taxon>Pezizomycotina</taxon>
        <taxon>Sordariomycetes</taxon>
        <taxon>Sordariomycetidae</taxon>
        <taxon>Diaporthales</taxon>
        <taxon>Cytosporaceae</taxon>
        <taxon>Cytospora</taxon>
    </lineage>
</organism>
<dbReference type="EMBL" id="LKEB01000063">
    <property type="protein sequence ID" value="ROV97821.1"/>
    <property type="molecule type" value="Genomic_DNA"/>
</dbReference>
<feature type="compositionally biased region" description="Polar residues" evidence="1">
    <location>
        <begin position="153"/>
        <end position="171"/>
    </location>
</feature>
<evidence type="ECO:0000313" key="2">
    <source>
        <dbReference type="EMBL" id="ROV97821.1"/>
    </source>
</evidence>
<reference evidence="2 3" key="1">
    <citation type="submission" date="2015-09" db="EMBL/GenBank/DDBJ databases">
        <title>Host preference determinants of Valsa canker pathogens revealed by comparative genomics.</title>
        <authorList>
            <person name="Yin Z."/>
            <person name="Huang L."/>
        </authorList>
    </citation>
    <scope>NUCLEOTIDE SEQUENCE [LARGE SCALE GENOMIC DNA]</scope>
    <source>
        <strain evidence="2 3">SXYLt</strain>
    </source>
</reference>
<feature type="region of interest" description="Disordered" evidence="1">
    <location>
        <begin position="140"/>
        <end position="206"/>
    </location>
</feature>
<gene>
    <name evidence="2" type="ORF">VPNG_08677</name>
</gene>
<proteinExistence type="predicted"/>
<evidence type="ECO:0000256" key="1">
    <source>
        <dbReference type="SAM" id="MobiDB-lite"/>
    </source>
</evidence>
<sequence length="206" mass="24338">MPRYQVCPCEKCQKKGAHSKNCYGESECEVCWPFTDRQRLWQQEEDWFRSLNQGAMESTPNSSQRLRDARREFLDALQRLRNARYNYNDPRYDGRQTRREYYEAGKEARMLYSKVTNTFKEDKTYEEQQRQREEQGLNLYQDMSGYSRPWDTIPQQDARSGTSSSYQNTRANPGHGAAPQDPSPHEEQTGGSDSYYRPSYDAHPIR</sequence>
<dbReference type="Proteomes" id="UP000285146">
    <property type="component" value="Unassembled WGS sequence"/>
</dbReference>
<evidence type="ECO:0000313" key="3">
    <source>
        <dbReference type="Proteomes" id="UP000285146"/>
    </source>
</evidence>
<comment type="caution">
    <text evidence="2">The sequence shown here is derived from an EMBL/GenBank/DDBJ whole genome shotgun (WGS) entry which is preliminary data.</text>
</comment>
<dbReference type="AlphaFoldDB" id="A0A423W3C1"/>
<keyword evidence="3" id="KW-1185">Reference proteome</keyword>
<dbReference type="InParanoid" id="A0A423W3C1"/>
<protein>
    <submittedName>
        <fullName evidence="2">Uncharacterized protein</fullName>
    </submittedName>
</protein>